<evidence type="ECO:0000313" key="2">
    <source>
        <dbReference type="EMBL" id="MEL1265729.1"/>
    </source>
</evidence>
<reference evidence="2 3" key="1">
    <citation type="submission" date="2024-04" db="EMBL/GenBank/DDBJ databases">
        <title>Draft genome sequence of Pseudoxanthomonas putridarboris WD12.</title>
        <authorList>
            <person name="Oh J."/>
        </authorList>
    </citation>
    <scope>NUCLEOTIDE SEQUENCE [LARGE SCALE GENOMIC DNA]</scope>
    <source>
        <strain evidence="2 3">WD12</strain>
    </source>
</reference>
<comment type="caution">
    <text evidence="2">The sequence shown here is derived from an EMBL/GenBank/DDBJ whole genome shotgun (WGS) entry which is preliminary data.</text>
</comment>
<dbReference type="EMBL" id="JBBWWT010000008">
    <property type="protein sequence ID" value="MEL1265729.1"/>
    <property type="molecule type" value="Genomic_DNA"/>
</dbReference>
<proteinExistence type="predicted"/>
<dbReference type="InterPro" id="IPR029068">
    <property type="entry name" value="Glyas_Bleomycin-R_OHBP_Dase"/>
</dbReference>
<dbReference type="Proteomes" id="UP001459204">
    <property type="component" value="Unassembled WGS sequence"/>
</dbReference>
<dbReference type="SUPFAM" id="SSF54593">
    <property type="entry name" value="Glyoxalase/Bleomycin resistance protein/Dihydroxybiphenyl dioxygenase"/>
    <property type="match status" value="1"/>
</dbReference>
<evidence type="ECO:0000313" key="3">
    <source>
        <dbReference type="Proteomes" id="UP001459204"/>
    </source>
</evidence>
<dbReference type="InterPro" id="IPR004360">
    <property type="entry name" value="Glyas_Fos-R_dOase_dom"/>
</dbReference>
<dbReference type="PROSITE" id="PS51819">
    <property type="entry name" value="VOC"/>
    <property type="match status" value="1"/>
</dbReference>
<dbReference type="InterPro" id="IPR037523">
    <property type="entry name" value="VOC_core"/>
</dbReference>
<sequence length="120" mass="14013">MKMNRLTPMLPVRDMAASVEFYKKLGFSVEKRNDHWRWAMLAFDDCRLMVDESINVHPDAPRSTVVYLYPDDIIAYHRQVRRNGLEVPPLEQPFYGMTEFRIDDPDGNRLWIGQNTAPAG</sequence>
<evidence type="ECO:0000259" key="1">
    <source>
        <dbReference type="PROSITE" id="PS51819"/>
    </source>
</evidence>
<keyword evidence="3" id="KW-1185">Reference proteome</keyword>
<protein>
    <submittedName>
        <fullName evidence="2">VOC family protein</fullName>
    </submittedName>
</protein>
<dbReference type="RefSeq" id="WP_341726903.1">
    <property type="nucleotide sequence ID" value="NZ_JBBWWT010000008.1"/>
</dbReference>
<accession>A0ABU9J4D3</accession>
<gene>
    <name evidence="2" type="ORF">AAD027_15345</name>
</gene>
<dbReference type="Pfam" id="PF00903">
    <property type="entry name" value="Glyoxalase"/>
    <property type="match status" value="1"/>
</dbReference>
<dbReference type="Gene3D" id="3.10.180.10">
    <property type="entry name" value="2,3-Dihydroxybiphenyl 1,2-Dioxygenase, domain 1"/>
    <property type="match status" value="1"/>
</dbReference>
<organism evidence="2 3">
    <name type="scientific">Pseudoxanthomonas putridarboris</name>
    <dbReference type="NCBI Taxonomy" id="752605"/>
    <lineage>
        <taxon>Bacteria</taxon>
        <taxon>Pseudomonadati</taxon>
        <taxon>Pseudomonadota</taxon>
        <taxon>Gammaproteobacteria</taxon>
        <taxon>Lysobacterales</taxon>
        <taxon>Lysobacteraceae</taxon>
        <taxon>Pseudoxanthomonas</taxon>
    </lineage>
</organism>
<feature type="domain" description="VOC" evidence="1">
    <location>
        <begin position="2"/>
        <end position="115"/>
    </location>
</feature>
<name>A0ABU9J4D3_9GAMM</name>